<feature type="compositionally biased region" description="Polar residues" evidence="1">
    <location>
        <begin position="128"/>
        <end position="139"/>
    </location>
</feature>
<dbReference type="Gene3D" id="1.10.10.60">
    <property type="entry name" value="Homeodomain-like"/>
    <property type="match status" value="2"/>
</dbReference>
<evidence type="ECO:0000259" key="3">
    <source>
        <dbReference type="PROSITE" id="PS50090"/>
    </source>
</evidence>
<dbReference type="InterPro" id="IPR009057">
    <property type="entry name" value="Homeodomain-like_sf"/>
</dbReference>
<accession>E4MYE5</accession>
<proteinExistence type="evidence at transcript level"/>
<dbReference type="GO" id="GO:0043022">
    <property type="term" value="F:ribosome binding"/>
    <property type="evidence" value="ECO:0007669"/>
    <property type="project" value="InterPro"/>
</dbReference>
<dbReference type="SMART" id="SM00717">
    <property type="entry name" value="SANT"/>
    <property type="match status" value="2"/>
</dbReference>
<evidence type="ECO:0000256" key="1">
    <source>
        <dbReference type="SAM" id="MobiDB-lite"/>
    </source>
</evidence>
<evidence type="ECO:0000256" key="2">
    <source>
        <dbReference type="SAM" id="Phobius"/>
    </source>
</evidence>
<reference evidence="4" key="2">
    <citation type="journal article" date="2010" name="BMC Plant Biol.">
        <title>Comparative genomic analysis of 1047 completely sequenced cDNAs from an Arabidopsis-related model halophyte, Thellungiella halophila.</title>
        <authorList>
            <person name="Taji T."/>
            <person name="Komatsu K."/>
            <person name="Katori T."/>
            <person name="Kawasaki Y."/>
            <person name="Sakata Y."/>
            <person name="Tanaka S."/>
            <person name="Kobayashi M."/>
            <person name="Toyoda A."/>
            <person name="Seki M."/>
            <person name="Shinozaki K."/>
        </authorList>
    </citation>
    <scope>NUCLEOTIDE SEQUENCE</scope>
</reference>
<feature type="compositionally biased region" description="Acidic residues" evidence="1">
    <location>
        <begin position="238"/>
        <end position="252"/>
    </location>
</feature>
<keyword evidence="2" id="KW-0472">Membrane</keyword>
<organism evidence="4">
    <name type="scientific">Eutrema halophilum</name>
    <name type="common">Salt cress</name>
    <name type="synonym">Sisymbrium halophilum</name>
    <dbReference type="NCBI Taxonomy" id="98038"/>
    <lineage>
        <taxon>Eukaryota</taxon>
        <taxon>Viridiplantae</taxon>
        <taxon>Streptophyta</taxon>
        <taxon>Embryophyta</taxon>
        <taxon>Tracheophyta</taxon>
        <taxon>Spermatophyta</taxon>
        <taxon>Magnoliopsida</taxon>
        <taxon>eudicotyledons</taxon>
        <taxon>Gunneridae</taxon>
        <taxon>Pentapetalae</taxon>
        <taxon>rosids</taxon>
        <taxon>malvids</taxon>
        <taxon>Brassicales</taxon>
        <taxon>Brassicaceae</taxon>
        <taxon>Eutremeae</taxon>
        <taxon>Eutrema</taxon>
    </lineage>
</organism>
<dbReference type="GO" id="GO:0006450">
    <property type="term" value="P:regulation of translational fidelity"/>
    <property type="evidence" value="ECO:0007669"/>
    <property type="project" value="InterPro"/>
</dbReference>
<dbReference type="FunFam" id="1.10.10.60:FF:000416">
    <property type="entry name" value="Myb family transcription factor"/>
    <property type="match status" value="1"/>
</dbReference>
<keyword evidence="2" id="KW-0812">Transmembrane</keyword>
<feature type="domain" description="Myb-like" evidence="3">
    <location>
        <begin position="249"/>
        <end position="303"/>
    </location>
</feature>
<protein>
    <submittedName>
        <fullName evidence="4">mRNA, clone: RTFL01-50-P19</fullName>
    </submittedName>
</protein>
<reference evidence="4" key="1">
    <citation type="journal article" date="2008" name="BMC Plant Biol.">
        <title>Large-scale collection and annotation of full-length enriched cDNAs from a model halophyte, Thellungiella halophila.</title>
        <authorList>
            <person name="Taji T."/>
            <person name="Sakurai T."/>
            <person name="Mochida K."/>
            <person name="Ishiwata A."/>
            <person name="Kurotani A."/>
            <person name="Totoki Y."/>
            <person name="Toyoda A."/>
            <person name="Sakaki Y."/>
            <person name="Seki M."/>
            <person name="Ono H."/>
            <person name="Sakata Y."/>
            <person name="Tanaka S."/>
            <person name="Shinozaki K."/>
        </authorList>
    </citation>
    <scope>NUCLEOTIDE SEQUENCE</scope>
</reference>
<dbReference type="CDD" id="cd00167">
    <property type="entry name" value="SANT"/>
    <property type="match status" value="2"/>
</dbReference>
<dbReference type="Pfam" id="PF00249">
    <property type="entry name" value="Myb_DNA-binding"/>
    <property type="match status" value="1"/>
</dbReference>
<feature type="transmembrane region" description="Helical" evidence="2">
    <location>
        <begin position="63"/>
        <end position="82"/>
    </location>
</feature>
<feature type="region of interest" description="Disordered" evidence="1">
    <location>
        <begin position="100"/>
        <end position="163"/>
    </location>
</feature>
<dbReference type="AlphaFoldDB" id="E4MYE5"/>
<dbReference type="Pfam" id="PF23082">
    <property type="entry name" value="Myb_DNA-binding_2"/>
    <property type="match status" value="1"/>
</dbReference>
<keyword evidence="2" id="KW-1133">Transmembrane helix</keyword>
<dbReference type="PANTHER" id="PTHR43999:SF3">
    <property type="entry name" value="TRANSCRIPTION FACTOR MAMYB"/>
    <property type="match status" value="1"/>
</dbReference>
<dbReference type="InterPro" id="IPR044634">
    <property type="entry name" value="Zuotin/DnaJC2"/>
</dbReference>
<feature type="region of interest" description="Disordered" evidence="1">
    <location>
        <begin position="228"/>
        <end position="257"/>
    </location>
</feature>
<dbReference type="InterPro" id="IPR001005">
    <property type="entry name" value="SANT/Myb"/>
</dbReference>
<dbReference type="GO" id="GO:0051083">
    <property type="term" value="P:'de novo' cotranslational protein folding"/>
    <property type="evidence" value="ECO:0007669"/>
    <property type="project" value="InterPro"/>
</dbReference>
<dbReference type="PANTHER" id="PTHR43999">
    <property type="entry name" value="DNAJ HOMOLOG SUBFAMILY C MEMBER 2"/>
    <property type="match status" value="1"/>
</dbReference>
<dbReference type="SUPFAM" id="SSF46689">
    <property type="entry name" value="Homeodomain-like"/>
    <property type="match status" value="2"/>
</dbReference>
<dbReference type="GO" id="GO:0005829">
    <property type="term" value="C:cytosol"/>
    <property type="evidence" value="ECO:0007669"/>
    <property type="project" value="TreeGrafter"/>
</dbReference>
<sequence>MAMEFFDEDRPRFVFQSRPSSSRKTEEDDPKTSNKIFISISVTIALLILSLSFFYFESEPSKSLLLWLSISFLVGPFAPSSLTGGKIRVGYGQIIEPEQIHGGELSTDNERESRRKSVNKRSNKGTKNDNPPENPSPATEVSRKVDRGGIPQTNENGSVKETKDWTEEEIEVLKKQLIKHPAGKPGRWEAVAAAFGGRYRTENVIKKAKEIGEKKIYESDDYAQFLKNRKASDPRLGEEEDENSGAGGDDEANKESWSNGEDIALLSALKAFPKEAAMRWEKIAAAVPGKSKAACMKRVTELKKGFRSSKSGAN</sequence>
<dbReference type="EMBL" id="AK353542">
    <property type="protein sequence ID" value="BAJ34628.1"/>
    <property type="molecule type" value="mRNA"/>
</dbReference>
<feature type="region of interest" description="Disordered" evidence="1">
    <location>
        <begin position="1"/>
        <end position="30"/>
    </location>
</feature>
<feature type="transmembrane region" description="Helical" evidence="2">
    <location>
        <begin position="36"/>
        <end position="56"/>
    </location>
</feature>
<dbReference type="GO" id="GO:0030544">
    <property type="term" value="F:Hsp70 protein binding"/>
    <property type="evidence" value="ECO:0007669"/>
    <property type="project" value="InterPro"/>
</dbReference>
<dbReference type="PROSITE" id="PS50090">
    <property type="entry name" value="MYB_LIKE"/>
    <property type="match status" value="1"/>
</dbReference>
<name>E4MYE5_EUTHA</name>
<evidence type="ECO:0000313" key="4">
    <source>
        <dbReference type="EMBL" id="BAJ34628.1"/>
    </source>
</evidence>